<dbReference type="EMBL" id="QTJU01000005">
    <property type="protein sequence ID" value="RFM27489.1"/>
    <property type="molecule type" value="Genomic_DNA"/>
</dbReference>
<gene>
    <name evidence="3" type="ORF">DXN05_15875</name>
</gene>
<feature type="signal peptide" evidence="1">
    <location>
        <begin position="1"/>
        <end position="27"/>
    </location>
</feature>
<keyword evidence="3" id="KW-0413">Isomerase</keyword>
<dbReference type="PANTHER" id="PTHR12110:SF41">
    <property type="entry name" value="INOSOSE DEHYDRATASE"/>
    <property type="match status" value="1"/>
</dbReference>
<comment type="caution">
    <text evidence="3">The sequence shown here is derived from an EMBL/GenBank/DDBJ whole genome shotgun (WGS) entry which is preliminary data.</text>
</comment>
<accession>A0A3E1NHS2</accession>
<protein>
    <submittedName>
        <fullName evidence="3">Sugar phosphate isomerase/epimerase</fullName>
    </submittedName>
</protein>
<dbReference type="InterPro" id="IPR013022">
    <property type="entry name" value="Xyl_isomerase-like_TIM-brl"/>
</dbReference>
<dbReference type="RefSeq" id="WP_116848248.1">
    <property type="nucleotide sequence ID" value="NZ_QTJU01000005.1"/>
</dbReference>
<dbReference type="AlphaFoldDB" id="A0A3E1NHS2"/>
<proteinExistence type="predicted"/>
<dbReference type="GO" id="GO:0016853">
    <property type="term" value="F:isomerase activity"/>
    <property type="evidence" value="ECO:0007669"/>
    <property type="project" value="UniProtKB-KW"/>
</dbReference>
<dbReference type="OrthoDB" id="1117096at2"/>
<name>A0A3E1NHS2_9BACT</name>
<evidence type="ECO:0000313" key="4">
    <source>
        <dbReference type="Proteomes" id="UP000261284"/>
    </source>
</evidence>
<sequence length="279" mass="30530">MSSRRNFLQITTLGIAGSAALPLAGWAAQPQVNATAGENPLPVGIAGFTFAKFDLDASIAMMKRLDLHYLSVKDFHLPLNSDAAKIAAVRAKLDAAGIQPYTVGVIYMKTKQAVDDTFAYAKRVGVPLIIGVPDYDLIDYTEQQVKAYDIKIAIHNHGPEDKLYPGPKDVYDRIKNRDPRMGLCLDIGHAERAGTHLTQAIHDYRDRLFDLHIKDVTAAEKDGKAIEIGRGVIDFAAVIKALEKINYKGVCSIEFEKDMTDPLPGIAESVGYFKGVMKG</sequence>
<evidence type="ECO:0000256" key="1">
    <source>
        <dbReference type="SAM" id="SignalP"/>
    </source>
</evidence>
<feature type="chain" id="PRO_5017772771" evidence="1">
    <location>
        <begin position="28"/>
        <end position="279"/>
    </location>
</feature>
<organism evidence="3 4">
    <name type="scientific">Deminuibacter soli</name>
    <dbReference type="NCBI Taxonomy" id="2291815"/>
    <lineage>
        <taxon>Bacteria</taxon>
        <taxon>Pseudomonadati</taxon>
        <taxon>Bacteroidota</taxon>
        <taxon>Chitinophagia</taxon>
        <taxon>Chitinophagales</taxon>
        <taxon>Chitinophagaceae</taxon>
        <taxon>Deminuibacter</taxon>
    </lineage>
</organism>
<keyword evidence="4" id="KW-1185">Reference proteome</keyword>
<dbReference type="Pfam" id="PF01261">
    <property type="entry name" value="AP_endonuc_2"/>
    <property type="match status" value="1"/>
</dbReference>
<evidence type="ECO:0000313" key="3">
    <source>
        <dbReference type="EMBL" id="RFM27489.1"/>
    </source>
</evidence>
<evidence type="ECO:0000259" key="2">
    <source>
        <dbReference type="Pfam" id="PF01261"/>
    </source>
</evidence>
<keyword evidence="1" id="KW-0732">Signal</keyword>
<dbReference type="SUPFAM" id="SSF51658">
    <property type="entry name" value="Xylose isomerase-like"/>
    <property type="match status" value="1"/>
</dbReference>
<feature type="domain" description="Xylose isomerase-like TIM barrel" evidence="2">
    <location>
        <begin position="145"/>
        <end position="274"/>
    </location>
</feature>
<dbReference type="PANTHER" id="PTHR12110">
    <property type="entry name" value="HYDROXYPYRUVATE ISOMERASE"/>
    <property type="match status" value="1"/>
</dbReference>
<dbReference type="PROSITE" id="PS51318">
    <property type="entry name" value="TAT"/>
    <property type="match status" value="1"/>
</dbReference>
<dbReference type="InterPro" id="IPR006311">
    <property type="entry name" value="TAT_signal"/>
</dbReference>
<dbReference type="Proteomes" id="UP000261284">
    <property type="component" value="Unassembled WGS sequence"/>
</dbReference>
<reference evidence="3 4" key="1">
    <citation type="submission" date="2018-08" db="EMBL/GenBank/DDBJ databases">
        <title>Chitinophagaceae sp. K23C18032701, a novel bacterium isolated from forest soil.</title>
        <authorList>
            <person name="Wang C."/>
        </authorList>
    </citation>
    <scope>NUCLEOTIDE SEQUENCE [LARGE SCALE GENOMIC DNA]</scope>
    <source>
        <strain evidence="3 4">K23C18032701</strain>
    </source>
</reference>
<dbReference type="InterPro" id="IPR050312">
    <property type="entry name" value="IolE/XylAMocC-like"/>
</dbReference>
<dbReference type="Gene3D" id="3.20.20.150">
    <property type="entry name" value="Divalent-metal-dependent TIM barrel enzymes"/>
    <property type="match status" value="1"/>
</dbReference>
<dbReference type="InterPro" id="IPR036237">
    <property type="entry name" value="Xyl_isomerase-like_sf"/>
</dbReference>